<dbReference type="GO" id="GO:0003677">
    <property type="term" value="F:DNA binding"/>
    <property type="evidence" value="ECO:0007669"/>
    <property type="project" value="InterPro"/>
</dbReference>
<dbReference type="InterPro" id="IPR011010">
    <property type="entry name" value="DNA_brk_join_enz"/>
</dbReference>
<evidence type="ECO:0000313" key="3">
    <source>
        <dbReference type="Proteomes" id="UP000772434"/>
    </source>
</evidence>
<dbReference type="SUPFAM" id="SSF56349">
    <property type="entry name" value="DNA breaking-rejoining enzymes"/>
    <property type="match status" value="1"/>
</dbReference>
<comment type="caution">
    <text evidence="2">The sequence shown here is derived from an EMBL/GenBank/DDBJ whole genome shotgun (WGS) entry which is preliminary data.</text>
</comment>
<keyword evidence="3" id="KW-1185">Reference proteome</keyword>
<evidence type="ECO:0000256" key="1">
    <source>
        <dbReference type="ARBA" id="ARBA00023172"/>
    </source>
</evidence>
<evidence type="ECO:0000313" key="2">
    <source>
        <dbReference type="EMBL" id="KAF9070980.1"/>
    </source>
</evidence>
<sequence length="135" mass="15583">MIDFCLVRILRAWLSLTGITKGYLFPKIYGHDHIQKSDSHISKGEYLKNFRSALREIGEPPELYTIHAFRRGGTVFLLKDRNFPLPDVLRWGKWSVKLTSKTILSYLIADTDIVNIPTDQLMLPRKSKKSCICNC</sequence>
<proteinExistence type="predicted"/>
<dbReference type="EMBL" id="JADNRY010000036">
    <property type="protein sequence ID" value="KAF9070980.1"/>
    <property type="molecule type" value="Genomic_DNA"/>
</dbReference>
<gene>
    <name evidence="2" type="ORF">BDP27DRAFT_1219905</name>
</gene>
<name>A0A9P5U8H8_9AGAR</name>
<accession>A0A9P5U8H8</accession>
<keyword evidence="1" id="KW-0233">DNA recombination</keyword>
<dbReference type="OrthoDB" id="3037938at2759"/>
<dbReference type="GO" id="GO:0006310">
    <property type="term" value="P:DNA recombination"/>
    <property type="evidence" value="ECO:0007669"/>
    <property type="project" value="UniProtKB-KW"/>
</dbReference>
<dbReference type="Gene3D" id="1.10.443.10">
    <property type="entry name" value="Intergrase catalytic core"/>
    <property type="match status" value="1"/>
</dbReference>
<evidence type="ECO:0008006" key="4">
    <source>
        <dbReference type="Google" id="ProtNLM"/>
    </source>
</evidence>
<dbReference type="Proteomes" id="UP000772434">
    <property type="component" value="Unassembled WGS sequence"/>
</dbReference>
<reference evidence="2" key="1">
    <citation type="submission" date="2020-11" db="EMBL/GenBank/DDBJ databases">
        <authorList>
            <consortium name="DOE Joint Genome Institute"/>
            <person name="Ahrendt S."/>
            <person name="Riley R."/>
            <person name="Andreopoulos W."/>
            <person name="Labutti K."/>
            <person name="Pangilinan J."/>
            <person name="Ruiz-Duenas F.J."/>
            <person name="Barrasa J.M."/>
            <person name="Sanchez-Garcia M."/>
            <person name="Camarero S."/>
            <person name="Miyauchi S."/>
            <person name="Serrano A."/>
            <person name="Linde D."/>
            <person name="Babiker R."/>
            <person name="Drula E."/>
            <person name="Ayuso-Fernandez I."/>
            <person name="Pacheco R."/>
            <person name="Padilla G."/>
            <person name="Ferreira P."/>
            <person name="Barriuso J."/>
            <person name="Kellner H."/>
            <person name="Castanera R."/>
            <person name="Alfaro M."/>
            <person name="Ramirez L."/>
            <person name="Pisabarro A.G."/>
            <person name="Kuo A."/>
            <person name="Tritt A."/>
            <person name="Lipzen A."/>
            <person name="He G."/>
            <person name="Yan M."/>
            <person name="Ng V."/>
            <person name="Cullen D."/>
            <person name="Martin F."/>
            <person name="Rosso M.-N."/>
            <person name="Henrissat B."/>
            <person name="Hibbett D."/>
            <person name="Martinez A.T."/>
            <person name="Grigoriev I.V."/>
        </authorList>
    </citation>
    <scope>NUCLEOTIDE SEQUENCE</scope>
    <source>
        <strain evidence="2">AH 40177</strain>
    </source>
</reference>
<dbReference type="InterPro" id="IPR013762">
    <property type="entry name" value="Integrase-like_cat_sf"/>
</dbReference>
<organism evidence="2 3">
    <name type="scientific">Rhodocollybia butyracea</name>
    <dbReference type="NCBI Taxonomy" id="206335"/>
    <lineage>
        <taxon>Eukaryota</taxon>
        <taxon>Fungi</taxon>
        <taxon>Dikarya</taxon>
        <taxon>Basidiomycota</taxon>
        <taxon>Agaricomycotina</taxon>
        <taxon>Agaricomycetes</taxon>
        <taxon>Agaricomycetidae</taxon>
        <taxon>Agaricales</taxon>
        <taxon>Marasmiineae</taxon>
        <taxon>Omphalotaceae</taxon>
        <taxon>Rhodocollybia</taxon>
    </lineage>
</organism>
<dbReference type="GO" id="GO:0015074">
    <property type="term" value="P:DNA integration"/>
    <property type="evidence" value="ECO:0007669"/>
    <property type="project" value="InterPro"/>
</dbReference>
<protein>
    <recommendedName>
        <fullName evidence="4">Tyr recombinase domain-containing protein</fullName>
    </recommendedName>
</protein>
<dbReference type="AlphaFoldDB" id="A0A9P5U8H8"/>